<dbReference type="InterPro" id="IPR001917">
    <property type="entry name" value="Aminotrans_II_pyridoxalP_BS"/>
</dbReference>
<evidence type="ECO:0000256" key="7">
    <source>
        <dbReference type="ARBA" id="ARBA00022898"/>
    </source>
</evidence>
<dbReference type="SUPFAM" id="SSF53383">
    <property type="entry name" value="PLP-dependent transferases"/>
    <property type="match status" value="1"/>
</dbReference>
<comment type="subunit">
    <text evidence="3 9">Homodimer.</text>
</comment>
<keyword evidence="8 9" id="KW-0368">Histidine biosynthesis</keyword>
<organism evidence="11 12">
    <name type="scientific">Leptolyngbya subtilissima DQ-A4</name>
    <dbReference type="NCBI Taxonomy" id="2933933"/>
    <lineage>
        <taxon>Bacteria</taxon>
        <taxon>Bacillati</taxon>
        <taxon>Cyanobacteriota</taxon>
        <taxon>Cyanophyceae</taxon>
        <taxon>Leptolyngbyales</taxon>
        <taxon>Leptolyngbyaceae</taxon>
        <taxon>Leptolyngbya group</taxon>
        <taxon>Leptolyngbya</taxon>
    </lineage>
</organism>
<evidence type="ECO:0000256" key="6">
    <source>
        <dbReference type="ARBA" id="ARBA00022679"/>
    </source>
</evidence>
<dbReference type="RefSeq" id="WP_190698209.1">
    <property type="nucleotide sequence ID" value="NZ_JAMPKX010000001.1"/>
</dbReference>
<evidence type="ECO:0000256" key="2">
    <source>
        <dbReference type="ARBA" id="ARBA00007970"/>
    </source>
</evidence>
<dbReference type="InterPro" id="IPR015421">
    <property type="entry name" value="PyrdxlP-dep_Trfase_major"/>
</dbReference>
<accession>A0ABV0JY40</accession>
<feature type="modified residue" description="N6-(pyridoxal phosphate)lysine" evidence="9">
    <location>
        <position position="211"/>
    </location>
</feature>
<evidence type="ECO:0000256" key="1">
    <source>
        <dbReference type="ARBA" id="ARBA00001933"/>
    </source>
</evidence>
<evidence type="ECO:0000313" key="11">
    <source>
        <dbReference type="EMBL" id="MEP0945446.1"/>
    </source>
</evidence>
<keyword evidence="7 9" id="KW-0663">Pyridoxal phosphate</keyword>
<evidence type="ECO:0000256" key="9">
    <source>
        <dbReference type="HAMAP-Rule" id="MF_01023"/>
    </source>
</evidence>
<dbReference type="Gene3D" id="3.90.1150.10">
    <property type="entry name" value="Aspartate Aminotransferase, domain 1"/>
    <property type="match status" value="1"/>
</dbReference>
<dbReference type="NCBIfam" id="TIGR01141">
    <property type="entry name" value="hisC"/>
    <property type="match status" value="1"/>
</dbReference>
<evidence type="ECO:0000256" key="4">
    <source>
        <dbReference type="ARBA" id="ARBA00022576"/>
    </source>
</evidence>
<dbReference type="EMBL" id="JAMPKX010000001">
    <property type="protein sequence ID" value="MEP0945446.1"/>
    <property type="molecule type" value="Genomic_DNA"/>
</dbReference>
<name>A0ABV0JY40_9CYAN</name>
<protein>
    <recommendedName>
        <fullName evidence="9">Histidinol-phosphate aminotransferase</fullName>
        <ecNumber evidence="9">2.6.1.9</ecNumber>
    </recommendedName>
    <alternativeName>
        <fullName evidence="9">Imidazole acetol-phosphate transaminase</fullName>
    </alternativeName>
</protein>
<dbReference type="EC" id="2.6.1.9" evidence="9"/>
<dbReference type="PANTHER" id="PTHR42885:SF2">
    <property type="entry name" value="HISTIDINOL-PHOSPHATE AMINOTRANSFERASE"/>
    <property type="match status" value="1"/>
</dbReference>
<sequence length="354" mass="38546">MSYVRPNIDAMAGYVPGEQPRPGTGIIKLNSNENPYPPSPQVIEVLRHFENELLRRYPDPFARNFCQAIADVLGVPADWIIVGNGSDDLLNLLVRACADDAARPIVYPTPTYVLYRTLAALQPATVVEVPYPDDFQFPLKDLVAAQGAITFIATPNSPSGHVVALSDLRDLAQQASGLVVVDEAYVDFAEGSALSLVQEFDNVVVLRTLSKGYGLAGLRLGFGIANPALLAELFKVKDSYNVDALAIALGTAAMRDQAYKNTCVDKIKSSRAALTKELRHLGFTALDSHGNFVLATPPQPNAEQLYLALKEQGILVRYFKQPRLDDKLRISVGTEEQNHALIAALVRLLPSLQP</sequence>
<comment type="cofactor">
    <cofactor evidence="1 9">
        <name>pyridoxal 5'-phosphate</name>
        <dbReference type="ChEBI" id="CHEBI:597326"/>
    </cofactor>
</comment>
<evidence type="ECO:0000313" key="12">
    <source>
        <dbReference type="Proteomes" id="UP001482513"/>
    </source>
</evidence>
<comment type="catalytic activity">
    <reaction evidence="9">
        <text>L-histidinol phosphate + 2-oxoglutarate = 3-(imidazol-4-yl)-2-oxopropyl phosphate + L-glutamate</text>
        <dbReference type="Rhea" id="RHEA:23744"/>
        <dbReference type="ChEBI" id="CHEBI:16810"/>
        <dbReference type="ChEBI" id="CHEBI:29985"/>
        <dbReference type="ChEBI" id="CHEBI:57766"/>
        <dbReference type="ChEBI" id="CHEBI:57980"/>
        <dbReference type="EC" id="2.6.1.9"/>
    </reaction>
</comment>
<dbReference type="PANTHER" id="PTHR42885">
    <property type="entry name" value="HISTIDINOL-PHOSPHATE AMINOTRANSFERASE-RELATED"/>
    <property type="match status" value="1"/>
</dbReference>
<gene>
    <name evidence="9 11" type="primary">hisC</name>
    <name evidence="11" type="ORF">NC992_01040</name>
</gene>
<dbReference type="PROSITE" id="PS00599">
    <property type="entry name" value="AA_TRANSFER_CLASS_2"/>
    <property type="match status" value="1"/>
</dbReference>
<keyword evidence="6 9" id="KW-0808">Transferase</keyword>
<dbReference type="InterPro" id="IPR015422">
    <property type="entry name" value="PyrdxlP-dep_Trfase_small"/>
</dbReference>
<dbReference type="HAMAP" id="MF_01023">
    <property type="entry name" value="HisC_aminotrans_2"/>
    <property type="match status" value="1"/>
</dbReference>
<evidence type="ECO:0000259" key="10">
    <source>
        <dbReference type="Pfam" id="PF00155"/>
    </source>
</evidence>
<evidence type="ECO:0000256" key="5">
    <source>
        <dbReference type="ARBA" id="ARBA00022605"/>
    </source>
</evidence>
<dbReference type="Proteomes" id="UP001482513">
    <property type="component" value="Unassembled WGS sequence"/>
</dbReference>
<dbReference type="GO" id="GO:0004400">
    <property type="term" value="F:histidinol-phosphate transaminase activity"/>
    <property type="evidence" value="ECO:0007669"/>
    <property type="project" value="UniProtKB-EC"/>
</dbReference>
<keyword evidence="4 9" id="KW-0032">Aminotransferase</keyword>
<comment type="caution">
    <text evidence="11">The sequence shown here is derived from an EMBL/GenBank/DDBJ whole genome shotgun (WGS) entry which is preliminary data.</text>
</comment>
<comment type="pathway">
    <text evidence="9">Amino-acid biosynthesis; L-histidine biosynthesis; L-histidine from 5-phospho-alpha-D-ribose 1-diphosphate: step 7/9.</text>
</comment>
<keyword evidence="12" id="KW-1185">Reference proteome</keyword>
<feature type="domain" description="Aminotransferase class I/classII large" evidence="10">
    <location>
        <begin position="25"/>
        <end position="345"/>
    </location>
</feature>
<dbReference type="InterPro" id="IPR004839">
    <property type="entry name" value="Aminotransferase_I/II_large"/>
</dbReference>
<proteinExistence type="inferred from homology"/>
<evidence type="ECO:0000256" key="3">
    <source>
        <dbReference type="ARBA" id="ARBA00011738"/>
    </source>
</evidence>
<dbReference type="InterPro" id="IPR005861">
    <property type="entry name" value="HisP_aminotrans"/>
</dbReference>
<evidence type="ECO:0000256" key="8">
    <source>
        <dbReference type="ARBA" id="ARBA00023102"/>
    </source>
</evidence>
<reference evidence="11 12" key="1">
    <citation type="submission" date="2022-04" db="EMBL/GenBank/DDBJ databases">
        <title>Positive selection, recombination, and allopatry shape intraspecific diversity of widespread and dominant cyanobacteria.</title>
        <authorList>
            <person name="Wei J."/>
            <person name="Shu W."/>
            <person name="Hu C."/>
        </authorList>
    </citation>
    <scope>NUCLEOTIDE SEQUENCE [LARGE SCALE GENOMIC DNA]</scope>
    <source>
        <strain evidence="11 12">DQ-A4</strain>
    </source>
</reference>
<dbReference type="InterPro" id="IPR015424">
    <property type="entry name" value="PyrdxlP-dep_Trfase"/>
</dbReference>
<dbReference type="CDD" id="cd00609">
    <property type="entry name" value="AAT_like"/>
    <property type="match status" value="1"/>
</dbReference>
<dbReference type="Gene3D" id="3.40.640.10">
    <property type="entry name" value="Type I PLP-dependent aspartate aminotransferase-like (Major domain)"/>
    <property type="match status" value="1"/>
</dbReference>
<comment type="similarity">
    <text evidence="2 9">Belongs to the class-II pyridoxal-phosphate-dependent aminotransferase family. Histidinol-phosphate aminotransferase subfamily.</text>
</comment>
<keyword evidence="5 9" id="KW-0028">Amino-acid biosynthesis</keyword>
<dbReference type="Pfam" id="PF00155">
    <property type="entry name" value="Aminotran_1_2"/>
    <property type="match status" value="1"/>
</dbReference>